<proteinExistence type="predicted"/>
<protein>
    <submittedName>
        <fullName evidence="2">Uncharacterized protein</fullName>
    </submittedName>
</protein>
<organism evidence="2 3">
    <name type="scientific">Taxus chinensis</name>
    <name type="common">Chinese yew</name>
    <name type="synonym">Taxus wallichiana var. chinensis</name>
    <dbReference type="NCBI Taxonomy" id="29808"/>
    <lineage>
        <taxon>Eukaryota</taxon>
        <taxon>Viridiplantae</taxon>
        <taxon>Streptophyta</taxon>
        <taxon>Embryophyta</taxon>
        <taxon>Tracheophyta</taxon>
        <taxon>Spermatophyta</taxon>
        <taxon>Pinopsida</taxon>
        <taxon>Pinidae</taxon>
        <taxon>Conifers II</taxon>
        <taxon>Cupressales</taxon>
        <taxon>Taxaceae</taxon>
        <taxon>Taxus</taxon>
    </lineage>
</organism>
<feature type="non-terminal residue" evidence="2">
    <location>
        <position position="1"/>
    </location>
</feature>
<feature type="non-terminal residue" evidence="2">
    <location>
        <position position="73"/>
    </location>
</feature>
<gene>
    <name evidence="2" type="ORF">KI387_039650</name>
</gene>
<dbReference type="AlphaFoldDB" id="A0AA38CFL4"/>
<name>A0AA38CFL4_TAXCH</name>
<comment type="caution">
    <text evidence="2">The sequence shown here is derived from an EMBL/GenBank/DDBJ whole genome shotgun (WGS) entry which is preliminary data.</text>
</comment>
<feature type="region of interest" description="Disordered" evidence="1">
    <location>
        <begin position="34"/>
        <end position="53"/>
    </location>
</feature>
<dbReference type="Proteomes" id="UP000824469">
    <property type="component" value="Unassembled WGS sequence"/>
</dbReference>
<dbReference type="EMBL" id="JAHRHJ020000011">
    <property type="protein sequence ID" value="KAH9296062.1"/>
    <property type="molecule type" value="Genomic_DNA"/>
</dbReference>
<accession>A0AA38CFL4</accession>
<keyword evidence="3" id="KW-1185">Reference proteome</keyword>
<evidence type="ECO:0000313" key="3">
    <source>
        <dbReference type="Proteomes" id="UP000824469"/>
    </source>
</evidence>
<evidence type="ECO:0000313" key="2">
    <source>
        <dbReference type="EMBL" id="KAH9296062.1"/>
    </source>
</evidence>
<reference evidence="2 3" key="1">
    <citation type="journal article" date="2021" name="Nat. Plants">
        <title>The Taxus genome provides insights into paclitaxel biosynthesis.</title>
        <authorList>
            <person name="Xiong X."/>
            <person name="Gou J."/>
            <person name="Liao Q."/>
            <person name="Li Y."/>
            <person name="Zhou Q."/>
            <person name="Bi G."/>
            <person name="Li C."/>
            <person name="Du R."/>
            <person name="Wang X."/>
            <person name="Sun T."/>
            <person name="Guo L."/>
            <person name="Liang H."/>
            <person name="Lu P."/>
            <person name="Wu Y."/>
            <person name="Zhang Z."/>
            <person name="Ro D.K."/>
            <person name="Shang Y."/>
            <person name="Huang S."/>
            <person name="Yan J."/>
        </authorList>
    </citation>
    <scope>NUCLEOTIDE SEQUENCE [LARGE SCALE GENOMIC DNA]</scope>
    <source>
        <strain evidence="2">Ta-2019</strain>
    </source>
</reference>
<sequence>VRRDRRKEVDVMEVDDTIEPLQVVMPPQMDVVGLPGIGASRSGGAGGSRSRAIDGAGDIGANLQAQIDRLEKK</sequence>
<evidence type="ECO:0000256" key="1">
    <source>
        <dbReference type="SAM" id="MobiDB-lite"/>
    </source>
</evidence>